<dbReference type="Pfam" id="PF01764">
    <property type="entry name" value="Lipase_3"/>
    <property type="match status" value="1"/>
</dbReference>
<reference evidence="6 7" key="1">
    <citation type="submission" date="2018-06" db="EMBL/GenBank/DDBJ databases">
        <title>A transcriptomic atlas of mushroom development highlights an independent origin of complex multicellularity.</title>
        <authorList>
            <consortium name="DOE Joint Genome Institute"/>
            <person name="Krizsan K."/>
            <person name="Almasi E."/>
            <person name="Merenyi Z."/>
            <person name="Sahu N."/>
            <person name="Viragh M."/>
            <person name="Koszo T."/>
            <person name="Mondo S."/>
            <person name="Kiss B."/>
            <person name="Balint B."/>
            <person name="Kues U."/>
            <person name="Barry K."/>
            <person name="Hegedus J.C."/>
            <person name="Henrissat B."/>
            <person name="Johnson J."/>
            <person name="Lipzen A."/>
            <person name="Ohm R."/>
            <person name="Nagy I."/>
            <person name="Pangilinan J."/>
            <person name="Yan J."/>
            <person name="Xiong Y."/>
            <person name="Grigoriev I.V."/>
            <person name="Hibbett D.S."/>
            <person name="Nagy L.G."/>
        </authorList>
    </citation>
    <scope>NUCLEOTIDE SEQUENCE [LARGE SCALE GENOMIC DNA]</scope>
    <source>
        <strain evidence="6 7">SZMC22713</strain>
    </source>
</reference>
<keyword evidence="7" id="KW-1185">Reference proteome</keyword>
<dbReference type="InterPro" id="IPR051218">
    <property type="entry name" value="Sec_MonoDiacylglyc_Lipase"/>
</dbReference>
<dbReference type="EMBL" id="ML170208">
    <property type="protein sequence ID" value="TDL18414.1"/>
    <property type="molecule type" value="Genomic_DNA"/>
</dbReference>
<proteinExistence type="inferred from homology"/>
<evidence type="ECO:0000256" key="1">
    <source>
        <dbReference type="ARBA" id="ARBA00023157"/>
    </source>
</evidence>
<dbReference type="GO" id="GO:0006629">
    <property type="term" value="P:lipid metabolic process"/>
    <property type="evidence" value="ECO:0007669"/>
    <property type="project" value="InterPro"/>
</dbReference>
<accession>A0A4Y7PSQ7</accession>
<dbReference type="SUPFAM" id="SSF53474">
    <property type="entry name" value="alpha/beta-Hydrolases"/>
    <property type="match status" value="1"/>
</dbReference>
<dbReference type="VEuPathDB" id="FungiDB:BD410DRAFT_842876"/>
<gene>
    <name evidence="6" type="ORF">BD410DRAFT_842876</name>
</gene>
<dbReference type="CDD" id="cd00519">
    <property type="entry name" value="Lipase_3"/>
    <property type="match status" value="1"/>
</dbReference>
<keyword evidence="1" id="KW-1015">Disulfide bond</keyword>
<dbReference type="PANTHER" id="PTHR45856">
    <property type="entry name" value="ALPHA/BETA-HYDROLASES SUPERFAMILY PROTEIN"/>
    <property type="match status" value="1"/>
</dbReference>
<dbReference type="InterPro" id="IPR029058">
    <property type="entry name" value="AB_hydrolase_fold"/>
</dbReference>
<evidence type="ECO:0000313" key="6">
    <source>
        <dbReference type="EMBL" id="TDL18414.1"/>
    </source>
</evidence>
<evidence type="ECO:0000256" key="4">
    <source>
        <dbReference type="ARBA" id="ARBA00048461"/>
    </source>
</evidence>
<evidence type="ECO:0000256" key="3">
    <source>
        <dbReference type="ARBA" id="ARBA00047591"/>
    </source>
</evidence>
<comment type="catalytic activity">
    <reaction evidence="4">
        <text>a monoacylglycerol + H2O = glycerol + a fatty acid + H(+)</text>
        <dbReference type="Rhea" id="RHEA:15245"/>
        <dbReference type="ChEBI" id="CHEBI:15377"/>
        <dbReference type="ChEBI" id="CHEBI:15378"/>
        <dbReference type="ChEBI" id="CHEBI:17408"/>
        <dbReference type="ChEBI" id="CHEBI:17754"/>
        <dbReference type="ChEBI" id="CHEBI:28868"/>
    </reaction>
</comment>
<keyword evidence="6" id="KW-0378">Hydrolase</keyword>
<organism evidence="6 7">
    <name type="scientific">Rickenella mellea</name>
    <dbReference type="NCBI Taxonomy" id="50990"/>
    <lineage>
        <taxon>Eukaryota</taxon>
        <taxon>Fungi</taxon>
        <taxon>Dikarya</taxon>
        <taxon>Basidiomycota</taxon>
        <taxon>Agaricomycotina</taxon>
        <taxon>Agaricomycetes</taxon>
        <taxon>Hymenochaetales</taxon>
        <taxon>Rickenellaceae</taxon>
        <taxon>Rickenella</taxon>
    </lineage>
</organism>
<sequence>MKSYKDLEIPEQHPCKYLPSLSNMLRLVTSLVALSASFATAAVPPTPEGALVTKLLSTIGPNSSQPLSDASIAALNLNENAIYSQIAYCIDPNKPVWSGSLCNLIPDFTLTAAGGDDNTLAPNWYVGYNRKTQAVVVAFEGTETPEEWIVDDARWPLVTLDPRLSAGNNFQSYATLGFQDAWAVFADLVLKAVTALVNTPNPNAPVKRIQVTGHSLGGAIASFSALHMSLNFPKIPVQLTTYATPRIGSPDLAAWVRKNLGNNTIFTVHQRDPFAHAPPLDWFFSQYSHVSYELWNSTSIPSTVLCSGLENPSCSDSLIFWFPSDHYGPFYGLYMGNDTGRCQWPQAVTLSQQVSVTALPTPTQHPGHR</sequence>
<dbReference type="PANTHER" id="PTHR45856:SF25">
    <property type="entry name" value="FUNGAL LIPASE-LIKE DOMAIN-CONTAINING PROTEIN"/>
    <property type="match status" value="1"/>
</dbReference>
<feature type="domain" description="Fungal lipase-type" evidence="5">
    <location>
        <begin position="136"/>
        <end position="280"/>
    </location>
</feature>
<protein>
    <submittedName>
        <fullName evidence="6">Alpha/beta-hydrolase</fullName>
    </submittedName>
</protein>
<evidence type="ECO:0000256" key="2">
    <source>
        <dbReference type="ARBA" id="ARBA00043996"/>
    </source>
</evidence>
<evidence type="ECO:0000259" key="5">
    <source>
        <dbReference type="Pfam" id="PF01764"/>
    </source>
</evidence>
<name>A0A4Y7PSQ7_9AGAM</name>
<evidence type="ECO:0000313" key="7">
    <source>
        <dbReference type="Proteomes" id="UP000294933"/>
    </source>
</evidence>
<dbReference type="Proteomes" id="UP000294933">
    <property type="component" value="Unassembled WGS sequence"/>
</dbReference>
<dbReference type="GO" id="GO:0016787">
    <property type="term" value="F:hydrolase activity"/>
    <property type="evidence" value="ECO:0007669"/>
    <property type="project" value="UniProtKB-KW"/>
</dbReference>
<comment type="catalytic activity">
    <reaction evidence="3">
        <text>a diacylglycerol + H2O = a monoacylglycerol + a fatty acid + H(+)</text>
        <dbReference type="Rhea" id="RHEA:32731"/>
        <dbReference type="ChEBI" id="CHEBI:15377"/>
        <dbReference type="ChEBI" id="CHEBI:15378"/>
        <dbReference type="ChEBI" id="CHEBI:17408"/>
        <dbReference type="ChEBI" id="CHEBI:18035"/>
        <dbReference type="ChEBI" id="CHEBI:28868"/>
    </reaction>
</comment>
<dbReference type="AlphaFoldDB" id="A0A4Y7PSQ7"/>
<dbReference type="OrthoDB" id="426718at2759"/>
<dbReference type="Gene3D" id="3.40.50.1820">
    <property type="entry name" value="alpha/beta hydrolase"/>
    <property type="match status" value="1"/>
</dbReference>
<comment type="similarity">
    <text evidence="2">Belongs to the AB hydrolase superfamily. Lipase family. Class 3 subfamily.</text>
</comment>
<dbReference type="InterPro" id="IPR002921">
    <property type="entry name" value="Fungal_lipase-type"/>
</dbReference>